<comment type="caution">
    <text evidence="1">The sequence shown here is derived from an EMBL/GenBank/DDBJ whole genome shotgun (WGS) entry which is preliminary data.</text>
</comment>
<dbReference type="EMBL" id="JBICCN010000175">
    <property type="protein sequence ID" value="KAL3087705.1"/>
    <property type="molecule type" value="Genomic_DNA"/>
</dbReference>
<proteinExistence type="predicted"/>
<evidence type="ECO:0000313" key="2">
    <source>
        <dbReference type="Proteomes" id="UP001620645"/>
    </source>
</evidence>
<organism evidence="1 2">
    <name type="scientific">Heterodera schachtii</name>
    <name type="common">Sugarbeet cyst nematode worm</name>
    <name type="synonym">Tylenchus schachtii</name>
    <dbReference type="NCBI Taxonomy" id="97005"/>
    <lineage>
        <taxon>Eukaryota</taxon>
        <taxon>Metazoa</taxon>
        <taxon>Ecdysozoa</taxon>
        <taxon>Nematoda</taxon>
        <taxon>Chromadorea</taxon>
        <taxon>Rhabditida</taxon>
        <taxon>Tylenchina</taxon>
        <taxon>Tylenchomorpha</taxon>
        <taxon>Tylenchoidea</taxon>
        <taxon>Heteroderidae</taxon>
        <taxon>Heteroderinae</taxon>
        <taxon>Heterodera</taxon>
    </lineage>
</organism>
<protein>
    <submittedName>
        <fullName evidence="1">Uncharacterized protein</fullName>
    </submittedName>
</protein>
<evidence type="ECO:0000313" key="1">
    <source>
        <dbReference type="EMBL" id="KAL3087705.1"/>
    </source>
</evidence>
<accession>A0ABD2JAQ7</accession>
<sequence length="107" mass="11988">MNTSLIFLFTAATKRVYLFYGGQVGVEAYLKRDRRRTFPLGSTKGGEHSFGSDKQYLDIDTKTWNSLGDDVEIGFIYKKLLGPPNDDNIATVAQLRDTTSVLNFADD</sequence>
<keyword evidence="2" id="KW-1185">Reference proteome</keyword>
<name>A0ABD2JAQ7_HETSC</name>
<reference evidence="1 2" key="1">
    <citation type="submission" date="2024-10" db="EMBL/GenBank/DDBJ databases">
        <authorList>
            <person name="Kim D."/>
        </authorList>
    </citation>
    <scope>NUCLEOTIDE SEQUENCE [LARGE SCALE GENOMIC DNA]</scope>
    <source>
        <strain evidence="1">Taebaek</strain>
    </source>
</reference>
<dbReference type="Proteomes" id="UP001620645">
    <property type="component" value="Unassembled WGS sequence"/>
</dbReference>
<gene>
    <name evidence="1" type="ORF">niasHS_008683</name>
</gene>
<dbReference type="AlphaFoldDB" id="A0ABD2JAQ7"/>